<dbReference type="Pfam" id="PF22740">
    <property type="entry name" value="PapZ_C"/>
    <property type="match status" value="1"/>
</dbReference>
<evidence type="ECO:0000259" key="4">
    <source>
        <dbReference type="Pfam" id="PF03668"/>
    </source>
</evidence>
<feature type="domain" description="RapZ C-terminal" evidence="5">
    <location>
        <begin position="169"/>
        <end position="287"/>
    </location>
</feature>
<evidence type="ECO:0000313" key="6">
    <source>
        <dbReference type="EMBL" id="CAB4954228.1"/>
    </source>
</evidence>
<dbReference type="GO" id="GO:0005524">
    <property type="term" value="F:ATP binding"/>
    <property type="evidence" value="ECO:0007669"/>
    <property type="project" value="UniProtKB-KW"/>
</dbReference>
<keyword evidence="1" id="KW-0547">Nucleotide-binding</keyword>
<dbReference type="GO" id="GO:0005525">
    <property type="term" value="F:GTP binding"/>
    <property type="evidence" value="ECO:0007669"/>
    <property type="project" value="UniProtKB-KW"/>
</dbReference>
<dbReference type="InterPro" id="IPR053930">
    <property type="entry name" value="RapZ-like_N"/>
</dbReference>
<evidence type="ECO:0000259" key="5">
    <source>
        <dbReference type="Pfam" id="PF22740"/>
    </source>
</evidence>
<accession>A0A6J7KDH2</accession>
<dbReference type="PIRSF" id="PIRSF005052">
    <property type="entry name" value="P-loopkin"/>
    <property type="match status" value="1"/>
</dbReference>
<evidence type="ECO:0000256" key="2">
    <source>
        <dbReference type="ARBA" id="ARBA00022840"/>
    </source>
</evidence>
<reference evidence="6" key="1">
    <citation type="submission" date="2020-05" db="EMBL/GenBank/DDBJ databases">
        <authorList>
            <person name="Chiriac C."/>
            <person name="Salcher M."/>
            <person name="Ghai R."/>
            <person name="Kavagutti S V."/>
        </authorList>
    </citation>
    <scope>NUCLEOTIDE SEQUENCE</scope>
</reference>
<proteinExistence type="inferred from homology"/>
<name>A0A6J7KDH2_9ZZZZ</name>
<feature type="domain" description="RapZ-like N-terminal" evidence="4">
    <location>
        <begin position="9"/>
        <end position="162"/>
    </location>
</feature>
<protein>
    <submittedName>
        <fullName evidence="6">Unannotated protein</fullName>
    </submittedName>
</protein>
<dbReference type="InterPro" id="IPR027417">
    <property type="entry name" value="P-loop_NTPase"/>
</dbReference>
<organism evidence="6">
    <name type="scientific">freshwater metagenome</name>
    <dbReference type="NCBI Taxonomy" id="449393"/>
    <lineage>
        <taxon>unclassified sequences</taxon>
        <taxon>metagenomes</taxon>
        <taxon>ecological metagenomes</taxon>
    </lineage>
</organism>
<dbReference type="EMBL" id="CAFBNL010000045">
    <property type="protein sequence ID" value="CAB4954228.1"/>
    <property type="molecule type" value="Genomic_DNA"/>
</dbReference>
<sequence>MTPQSSPLEVTVLTGMSGAGRSTAADALEDLGYFVIDNLPPALIGKVADLARSGERVNKYVLVVDVRSGLFVEDLIEALSDLEATGAQTRVIFLDAADEVLVRRYEATRRRHPLADSERVVDGIARERSLLENLKGRADVVLDTSSLNVHELRDRVHEVCLGEHRPGTLQISVVSFGYKHGLPVDVDLVFDVRFIPNPHWVEELRPLDGTDLAVKEYVLNQPVTPKYLQSVADLFSLTLPAYESEGKSYLSVAFGCTGGRHRSVAVSEAFVGILEGLGYSATVRHRDRLKE</sequence>
<dbReference type="InterPro" id="IPR005337">
    <property type="entry name" value="RapZ-like"/>
</dbReference>
<dbReference type="Pfam" id="PF03668">
    <property type="entry name" value="RapZ-like_N"/>
    <property type="match status" value="1"/>
</dbReference>
<dbReference type="PANTHER" id="PTHR30448">
    <property type="entry name" value="RNASE ADAPTER PROTEIN RAPZ"/>
    <property type="match status" value="1"/>
</dbReference>
<evidence type="ECO:0000256" key="3">
    <source>
        <dbReference type="ARBA" id="ARBA00023134"/>
    </source>
</evidence>
<dbReference type="InterPro" id="IPR053931">
    <property type="entry name" value="RapZ_C"/>
</dbReference>
<dbReference type="HAMAP" id="MF_00636">
    <property type="entry name" value="RapZ_like"/>
    <property type="match status" value="1"/>
</dbReference>
<keyword evidence="3" id="KW-0342">GTP-binding</keyword>
<dbReference type="NCBIfam" id="NF003828">
    <property type="entry name" value="PRK05416.1"/>
    <property type="match status" value="1"/>
</dbReference>
<gene>
    <name evidence="6" type="ORF">UFOPK3789_00883</name>
</gene>
<dbReference type="PANTHER" id="PTHR30448:SF0">
    <property type="entry name" value="RNASE ADAPTER PROTEIN RAPZ"/>
    <property type="match status" value="1"/>
</dbReference>
<keyword evidence="2" id="KW-0067">ATP-binding</keyword>
<dbReference type="SUPFAM" id="SSF52540">
    <property type="entry name" value="P-loop containing nucleoside triphosphate hydrolases"/>
    <property type="match status" value="1"/>
</dbReference>
<dbReference type="Gene3D" id="3.40.50.300">
    <property type="entry name" value="P-loop containing nucleotide triphosphate hydrolases"/>
    <property type="match status" value="1"/>
</dbReference>
<dbReference type="AlphaFoldDB" id="A0A6J7KDH2"/>
<evidence type="ECO:0000256" key="1">
    <source>
        <dbReference type="ARBA" id="ARBA00022741"/>
    </source>
</evidence>